<dbReference type="InterPro" id="IPR018289">
    <property type="entry name" value="MULE_transposase_dom"/>
</dbReference>
<accession>A0AA88VXX3</accession>
<dbReference type="EMBL" id="JAVXUP010001088">
    <property type="protein sequence ID" value="KAK3016117.1"/>
    <property type="molecule type" value="Genomic_DNA"/>
</dbReference>
<feature type="compositionally biased region" description="Low complexity" evidence="1">
    <location>
        <begin position="261"/>
        <end position="271"/>
    </location>
</feature>
<dbReference type="PANTHER" id="PTHR31973">
    <property type="entry name" value="POLYPROTEIN, PUTATIVE-RELATED"/>
    <property type="match status" value="1"/>
</dbReference>
<dbReference type="Pfam" id="PF10551">
    <property type="entry name" value="MULE"/>
    <property type="match status" value="1"/>
</dbReference>
<comment type="caution">
    <text evidence="3">The sequence shown here is derived from an EMBL/GenBank/DDBJ whole genome shotgun (WGS) entry which is preliminary data.</text>
</comment>
<sequence length="348" mass="37995">MRKGFERRSVKTATRWNTLDVIEQTQPDVVDQTNADLFDMDDLNGDENEHNKEDENNLAEGAMNMEGLNESGGVNLRDEESDGSFCDSEYQMDEVSEDDATEAHASVACYYIRIYICLGGLKKGFLEQCRPVIGLDGCFLKGVCEGQILTAVGVDANNGMFLVAYTMVEVKSTSTWTWFLELLVEDLRINDGGWTFLSNKQKGLLNALQRVVPNAEQRNCAKHMFENYKTAGGVARGNDRGAARGNNRGATRGKNRGTTSGNNRGAARGNNSCVVRGSTRGIAKGNIRGAARGSTRGVVRWNIRGAVSGNNRGAVSANNIGAMPNLKRSYMVATEVSIRNMAHQVEMS</sequence>
<protein>
    <recommendedName>
        <fullName evidence="2">MULE transposase domain-containing protein</fullName>
    </recommendedName>
</protein>
<feature type="region of interest" description="Disordered" evidence="1">
    <location>
        <begin position="236"/>
        <end position="273"/>
    </location>
</feature>
<feature type="domain" description="MULE transposase" evidence="2">
    <location>
        <begin position="132"/>
        <end position="227"/>
    </location>
</feature>
<evidence type="ECO:0000256" key="1">
    <source>
        <dbReference type="SAM" id="MobiDB-lite"/>
    </source>
</evidence>
<evidence type="ECO:0000313" key="3">
    <source>
        <dbReference type="EMBL" id="KAK3016117.1"/>
    </source>
</evidence>
<reference evidence="3" key="1">
    <citation type="submission" date="2022-12" db="EMBL/GenBank/DDBJ databases">
        <title>Draft genome assemblies for two species of Escallonia (Escalloniales).</title>
        <authorList>
            <person name="Chanderbali A."/>
            <person name="Dervinis C."/>
            <person name="Anghel I."/>
            <person name="Soltis D."/>
            <person name="Soltis P."/>
            <person name="Zapata F."/>
        </authorList>
    </citation>
    <scope>NUCLEOTIDE SEQUENCE</scope>
    <source>
        <strain evidence="3">UCBG64.0493</strain>
        <tissue evidence="3">Leaf</tissue>
    </source>
</reference>
<name>A0AA88VXX3_9ASTE</name>
<dbReference type="Proteomes" id="UP001188597">
    <property type="component" value="Unassembled WGS sequence"/>
</dbReference>
<dbReference type="PANTHER" id="PTHR31973:SF199">
    <property type="entry name" value="SWIM-TYPE DOMAIN-CONTAINING PROTEIN"/>
    <property type="match status" value="1"/>
</dbReference>
<proteinExistence type="predicted"/>
<dbReference type="AlphaFoldDB" id="A0AA88VXX3"/>
<organism evidence="3 4">
    <name type="scientific">Escallonia herrerae</name>
    <dbReference type="NCBI Taxonomy" id="1293975"/>
    <lineage>
        <taxon>Eukaryota</taxon>
        <taxon>Viridiplantae</taxon>
        <taxon>Streptophyta</taxon>
        <taxon>Embryophyta</taxon>
        <taxon>Tracheophyta</taxon>
        <taxon>Spermatophyta</taxon>
        <taxon>Magnoliopsida</taxon>
        <taxon>eudicotyledons</taxon>
        <taxon>Gunneridae</taxon>
        <taxon>Pentapetalae</taxon>
        <taxon>asterids</taxon>
        <taxon>campanulids</taxon>
        <taxon>Escalloniales</taxon>
        <taxon>Escalloniaceae</taxon>
        <taxon>Escallonia</taxon>
    </lineage>
</organism>
<keyword evidence="4" id="KW-1185">Reference proteome</keyword>
<evidence type="ECO:0000259" key="2">
    <source>
        <dbReference type="Pfam" id="PF10551"/>
    </source>
</evidence>
<evidence type="ECO:0000313" key="4">
    <source>
        <dbReference type="Proteomes" id="UP001188597"/>
    </source>
</evidence>
<gene>
    <name evidence="3" type="ORF">RJ639_006151</name>
</gene>